<dbReference type="Pfam" id="PF19263">
    <property type="entry name" value="DUF5906"/>
    <property type="match status" value="1"/>
</dbReference>
<dbReference type="PANTHER" id="PTHR35372">
    <property type="entry name" value="ATP BINDING PROTEIN-RELATED"/>
    <property type="match status" value="1"/>
</dbReference>
<evidence type="ECO:0000256" key="2">
    <source>
        <dbReference type="ARBA" id="ARBA00022801"/>
    </source>
</evidence>
<evidence type="ECO:0000256" key="1">
    <source>
        <dbReference type="ARBA" id="ARBA00022741"/>
    </source>
</evidence>
<dbReference type="Pfam" id="PF08706">
    <property type="entry name" value="D5_N"/>
    <property type="match status" value="1"/>
</dbReference>
<dbReference type="NCBIfam" id="TIGR01613">
    <property type="entry name" value="primase_Cterm"/>
    <property type="match status" value="1"/>
</dbReference>
<evidence type="ECO:0000259" key="4">
    <source>
        <dbReference type="PROSITE" id="PS51206"/>
    </source>
</evidence>
<name>A0ABW1RC65_9LACO</name>
<dbReference type="PANTHER" id="PTHR35372:SF2">
    <property type="entry name" value="SF3 HELICASE DOMAIN-CONTAINING PROTEIN"/>
    <property type="match status" value="1"/>
</dbReference>
<dbReference type="Pfam" id="PF22763">
    <property type="entry name" value="NrS1-1_pol-like_HBD"/>
    <property type="match status" value="1"/>
</dbReference>
<evidence type="ECO:0000313" key="5">
    <source>
        <dbReference type="EMBL" id="MFC6170470.1"/>
    </source>
</evidence>
<dbReference type="PROSITE" id="PS51206">
    <property type="entry name" value="SF3_HELICASE_1"/>
    <property type="match status" value="1"/>
</dbReference>
<dbReference type="RefSeq" id="WP_125552534.1">
    <property type="nucleotide sequence ID" value="NZ_JBHSSL010000042.1"/>
</dbReference>
<evidence type="ECO:0000313" key="6">
    <source>
        <dbReference type="Proteomes" id="UP001596289"/>
    </source>
</evidence>
<keyword evidence="6" id="KW-1185">Reference proteome</keyword>
<dbReference type="InterPro" id="IPR051620">
    <property type="entry name" value="ORF904-like_C"/>
</dbReference>
<dbReference type="InterPro" id="IPR045455">
    <property type="entry name" value="NrS-1_pol-like_helicase"/>
</dbReference>
<sequence length="784" mass="88488">MDYSAIPNELKALKQWGVFKKIWKPERGKYTKIPYDATTGEKGKSNDETTWTDFSTALKAVNQNEHFAGLAFFFKAPYVGIDLDHVKEEIDRVLHGDTAENLVYEFMQTTNSYTEVSLSGEGIHIIVKGKLPEGKRRKGDIEMYDSGRFFALTGNAFTDCREVTEPDNKALKTLYKHYIDSGNNIIMLNDEPQYGITDLTTEQITEAALKSKTGQRFKVLMNGNWEGYYDSQSEADLAFANDLAFWTAKDFKKMDEIFRQSGLMRDKYDEKHGKVTYGEGLLNKAISSTGSVYSAKQAESTFSLTVPGLTVDEHSVTDKKDEWRSYDDTGSAQRYFDRYGRVVKFDTTAGKFMYFDGHAWRQDKTFVAQKLLNKVVESLKDEPVHVPKDASIDDKDAATEAKAKFIKRSRNNSGKRAALAETQTLIATTTDDFDQELNVLNTPSGYIDLATGSLMETTPESMFTKITNFEYSDTYAAPRWEEFLHQTFDGNQDLIHFMQKLVGYSLTGTMDEQVMTILHGEKRKNGSNGKSVFVETVSSIIGNYAITIQPETLMAKPLASSGGPNNDIARMKGARFIASSEPDEGMRLSEGLIKQMTGGEKVTARQLYGDYFEFQPTGTIWLSTNHKPIVRGTDDGIWRRLLFIPFLVQVPNNKKDPKLKQKLLREGPGILNWAVDGALMWQREGLNPPQIVQEDSKQYRGEMDTIGGFLEEVAEVGPGYQASFKEISLAFDEWEKIHGTGITKNKLGRELAQRFDKKTVMGQRQYAGLRIKKGLSPFQQGYNF</sequence>
<keyword evidence="2" id="KW-0378">Hydrolase</keyword>
<reference evidence="6" key="1">
    <citation type="journal article" date="2019" name="Int. J. Syst. Evol. Microbiol.">
        <title>The Global Catalogue of Microorganisms (GCM) 10K type strain sequencing project: providing services to taxonomists for standard genome sequencing and annotation.</title>
        <authorList>
            <consortium name="The Broad Institute Genomics Platform"/>
            <consortium name="The Broad Institute Genome Sequencing Center for Infectious Disease"/>
            <person name="Wu L."/>
            <person name="Ma J."/>
        </authorList>
    </citation>
    <scope>NUCLEOTIDE SEQUENCE [LARGE SCALE GENOMIC DNA]</scope>
    <source>
        <strain evidence="6">CCM 8904</strain>
    </source>
</reference>
<evidence type="ECO:0000256" key="3">
    <source>
        <dbReference type="ARBA" id="ARBA00022840"/>
    </source>
</evidence>
<keyword evidence="3" id="KW-0067">ATP-binding</keyword>
<dbReference type="Proteomes" id="UP001596289">
    <property type="component" value="Unassembled WGS sequence"/>
</dbReference>
<gene>
    <name evidence="5" type="ORF">ACFQGP_07760</name>
</gene>
<dbReference type="EMBL" id="JBHSSL010000042">
    <property type="protein sequence ID" value="MFC6170470.1"/>
    <property type="molecule type" value="Genomic_DNA"/>
</dbReference>
<dbReference type="InterPro" id="IPR014015">
    <property type="entry name" value="Helicase_SF3_DNA-vir"/>
</dbReference>
<organism evidence="5 6">
    <name type="scientific">Loigolactobacillus jiayinensis</name>
    <dbReference type="NCBI Taxonomy" id="2486016"/>
    <lineage>
        <taxon>Bacteria</taxon>
        <taxon>Bacillati</taxon>
        <taxon>Bacillota</taxon>
        <taxon>Bacilli</taxon>
        <taxon>Lactobacillales</taxon>
        <taxon>Lactobacillaceae</taxon>
        <taxon>Loigolactobacillus</taxon>
    </lineage>
</organism>
<dbReference type="InterPro" id="IPR014818">
    <property type="entry name" value="Phage/plasmid_primase_P4_C"/>
</dbReference>
<feature type="domain" description="SF3 helicase" evidence="4">
    <location>
        <begin position="493"/>
        <end position="659"/>
    </location>
</feature>
<comment type="caution">
    <text evidence="5">The sequence shown here is derived from an EMBL/GenBank/DDBJ whole genome shotgun (WGS) entry which is preliminary data.</text>
</comment>
<dbReference type="InterPro" id="IPR027417">
    <property type="entry name" value="P-loop_NTPase"/>
</dbReference>
<protein>
    <submittedName>
        <fullName evidence="5">Phage/plasmid primase, P4 family</fullName>
    </submittedName>
</protein>
<proteinExistence type="predicted"/>
<accession>A0ABW1RC65</accession>
<dbReference type="InterPro" id="IPR054468">
    <property type="entry name" value="NrSPol-like_HBD"/>
</dbReference>
<dbReference type="SMART" id="SM00885">
    <property type="entry name" value="D5_N"/>
    <property type="match status" value="1"/>
</dbReference>
<dbReference type="InterPro" id="IPR006500">
    <property type="entry name" value="Helicase_put_C_phage/plasmid"/>
</dbReference>
<dbReference type="Gene3D" id="3.40.50.300">
    <property type="entry name" value="P-loop containing nucleotide triphosphate hydrolases"/>
    <property type="match status" value="1"/>
</dbReference>
<keyword evidence="1" id="KW-0547">Nucleotide-binding</keyword>